<protein>
    <submittedName>
        <fullName evidence="1">LPS export ABC transporter periplasmic protein LptC</fullName>
    </submittedName>
</protein>
<organism evidence="1">
    <name type="scientific">Candidatus Caldatribacterium saccharofermentans</name>
    <dbReference type="NCBI Taxonomy" id="1454753"/>
    <lineage>
        <taxon>Bacteria</taxon>
        <taxon>Pseudomonadati</taxon>
        <taxon>Atribacterota</taxon>
        <taxon>Atribacteria</taxon>
        <taxon>Atribacterales</taxon>
        <taxon>Candidatus Caldatribacteriaceae</taxon>
        <taxon>Candidatus Caldatribacterium</taxon>
    </lineage>
</organism>
<gene>
    <name evidence="1" type="primary">lptC</name>
    <name evidence="1" type="ORF">ENW11_01695</name>
</gene>
<dbReference type="EMBL" id="DTIY01000013">
    <property type="protein sequence ID" value="HGY38511.1"/>
    <property type="molecule type" value="Genomic_DNA"/>
</dbReference>
<dbReference type="InterPro" id="IPR010664">
    <property type="entry name" value="LipoPS_assembly_LptC-rel"/>
</dbReference>
<evidence type="ECO:0000313" key="1">
    <source>
        <dbReference type="EMBL" id="HGY38511.1"/>
    </source>
</evidence>
<sequence>MIVPVVCGVGFAMVFLFLALSPPRSPEEEVDQEALPEETPVSFPIQSEGVRIRGWERGVLRFVLEAQAMELDKGGTLGKCSGGVRILVFEDDGELRATLESHAADVNLLRKNVRLRGNVVVTSSSGDRLETEELFYFSSEKTIQTRSPVRAYFKEHFLESEGFASDVDLTHPEFFRVIRGTFRLESASP</sequence>
<comment type="caution">
    <text evidence="1">The sequence shown here is derived from an EMBL/GenBank/DDBJ whole genome shotgun (WGS) entry which is preliminary data.</text>
</comment>
<reference evidence="1" key="1">
    <citation type="journal article" date="2020" name="mSystems">
        <title>Genome- and Community-Level Interaction Insights into Carbon Utilization and Element Cycling Functions of Hydrothermarchaeota in Hydrothermal Sediment.</title>
        <authorList>
            <person name="Zhou Z."/>
            <person name="Liu Y."/>
            <person name="Xu W."/>
            <person name="Pan J."/>
            <person name="Luo Z.H."/>
            <person name="Li M."/>
        </authorList>
    </citation>
    <scope>NUCLEOTIDE SEQUENCE [LARGE SCALE GENOMIC DNA]</scope>
    <source>
        <strain evidence="1">SpSt-82</strain>
    </source>
</reference>
<name>A0A7V4WJV7_9BACT</name>
<accession>A0A7V4WJV7</accession>
<dbReference type="NCBIfam" id="TIGR04409">
    <property type="entry name" value="LptC_YrbK"/>
    <property type="match status" value="1"/>
</dbReference>
<dbReference type="Gene3D" id="2.60.450.10">
    <property type="entry name" value="Lipopolysaccharide (LPS) transport protein A like domain"/>
    <property type="match status" value="1"/>
</dbReference>
<dbReference type="GO" id="GO:0005886">
    <property type="term" value="C:plasma membrane"/>
    <property type="evidence" value="ECO:0007669"/>
    <property type="project" value="InterPro"/>
</dbReference>
<dbReference type="InterPro" id="IPR026265">
    <property type="entry name" value="LptC"/>
</dbReference>
<dbReference type="GO" id="GO:0015221">
    <property type="term" value="F:lipopolysaccharide transmembrane transporter activity"/>
    <property type="evidence" value="ECO:0007669"/>
    <property type="project" value="InterPro"/>
</dbReference>
<dbReference type="Pfam" id="PF06835">
    <property type="entry name" value="LptC"/>
    <property type="match status" value="1"/>
</dbReference>
<dbReference type="AlphaFoldDB" id="A0A7V4WJV7"/>
<proteinExistence type="predicted"/>